<dbReference type="SUPFAM" id="SSF47769">
    <property type="entry name" value="SAM/Pointed domain"/>
    <property type="match status" value="1"/>
</dbReference>
<dbReference type="Proteomes" id="UP000232722">
    <property type="component" value="Unassembled WGS sequence"/>
</dbReference>
<evidence type="ECO:0000313" key="2">
    <source>
        <dbReference type="Proteomes" id="UP000232722"/>
    </source>
</evidence>
<dbReference type="VEuPathDB" id="FungiDB:FUN_020911"/>
<name>A0A2N0PFT4_9GLOM</name>
<dbReference type="VEuPathDB" id="FungiDB:RhiirFUN_000248"/>
<evidence type="ECO:0000313" key="1">
    <source>
        <dbReference type="EMBL" id="PKC05683.1"/>
    </source>
</evidence>
<dbReference type="EMBL" id="LLXJ01000848">
    <property type="protein sequence ID" value="PKC05683.1"/>
    <property type="molecule type" value="Genomic_DNA"/>
</dbReference>
<organism evidence="1 2">
    <name type="scientific">Rhizophagus irregularis</name>
    <dbReference type="NCBI Taxonomy" id="588596"/>
    <lineage>
        <taxon>Eukaryota</taxon>
        <taxon>Fungi</taxon>
        <taxon>Fungi incertae sedis</taxon>
        <taxon>Mucoromycota</taxon>
        <taxon>Glomeromycotina</taxon>
        <taxon>Glomeromycetes</taxon>
        <taxon>Glomerales</taxon>
        <taxon>Glomeraceae</taxon>
        <taxon>Rhizophagus</taxon>
    </lineage>
</organism>
<evidence type="ECO:0008006" key="3">
    <source>
        <dbReference type="Google" id="ProtNLM"/>
    </source>
</evidence>
<sequence length="497" mass="57723">MTSYTISDNIDLEKKPIVKIGTFDITCPPKTIAEGLIKMGTKCLDFIEQSVVFNTFRIEITPVNDQKLEWVYNLQVQTTTWFEHLCQNFSKNEVMEISRSYVNSVRDSYSPPPPPRKSVKVSVPSNKYCGHHADCSFEHPTSEIDQDWRHPRPKKNTCRQNFATRKPKSKSLFTTDLICFHEQNPNSDKCYISVHCPSNVDQPIIFCAKSLPQMNRTNHFCNWYAENERIVLENNGWIVLSQQDDIREVLICPHPAKGYENDTIPPNYQQTNHKNNRELIKDLKFWNWVLEYFLNTYLIKEICKDNEQCPIELLALNFGSWEAAEAKDKQAKECHGHLHVHLTRSAIDRFEIAEVGAMYGKIDTPKQYSIQNCEELESKYLTSLEINTLQQDIRDIRNYLGKLNEKMDLILGLEAPSITTMSMDQFLQKLDDFYYDGNNNFMGYLNSFQEHGISVVDIDYLKEKDWIKLGVVKIGDRIKMTRESKITCTSLKSVSFS</sequence>
<protein>
    <recommendedName>
        <fullName evidence="3">SAM domain-containing protein</fullName>
    </recommendedName>
</protein>
<reference evidence="1 2" key="2">
    <citation type="submission" date="2017-09" db="EMBL/GenBank/DDBJ databases">
        <title>Extensive intraspecific genome diversity in a model arbuscular mycorrhizal fungus.</title>
        <authorList>
            <person name="Chen E.C."/>
            <person name="Morin E."/>
            <person name="Beaudet D."/>
            <person name="Noel J."/>
            <person name="Ndikumana S."/>
            <person name="Charron P."/>
            <person name="St-Onge C."/>
            <person name="Giorgi J."/>
            <person name="Grigoriev I.V."/>
            <person name="Roux C."/>
            <person name="Martin F.M."/>
            <person name="Corradi N."/>
        </authorList>
    </citation>
    <scope>NUCLEOTIDE SEQUENCE [LARGE SCALE GENOMIC DNA]</scope>
    <source>
        <strain evidence="1 2">A5</strain>
    </source>
</reference>
<dbReference type="VEuPathDB" id="FungiDB:RhiirA1_400667"/>
<reference evidence="1 2" key="1">
    <citation type="submission" date="2016-04" db="EMBL/GenBank/DDBJ databases">
        <title>Genome analyses suggest a sexual origin of heterokaryosis in a supposedly ancient asexual fungus.</title>
        <authorList>
            <person name="Ropars J."/>
            <person name="Sedzielewska K."/>
            <person name="Noel J."/>
            <person name="Charron P."/>
            <person name="Farinelli L."/>
            <person name="Marton T."/>
            <person name="Kruger M."/>
            <person name="Pelin A."/>
            <person name="Brachmann A."/>
            <person name="Corradi N."/>
        </authorList>
    </citation>
    <scope>NUCLEOTIDE SEQUENCE [LARGE SCALE GENOMIC DNA]</scope>
    <source>
        <strain evidence="1 2">A5</strain>
    </source>
</reference>
<dbReference type="AlphaFoldDB" id="A0A2N0PFT4"/>
<gene>
    <name evidence="1" type="ORF">RhiirA5_378437</name>
</gene>
<dbReference type="InterPro" id="IPR013761">
    <property type="entry name" value="SAM/pointed_sf"/>
</dbReference>
<proteinExistence type="predicted"/>
<comment type="caution">
    <text evidence="1">The sequence shown here is derived from an EMBL/GenBank/DDBJ whole genome shotgun (WGS) entry which is preliminary data.</text>
</comment>
<accession>A0A2N0PFT4</accession>